<accession>A0A0A0Z103</accession>
<name>A0A0A0Z103_NPVLD</name>
<dbReference type="Pfam" id="PF04786">
    <property type="entry name" value="Baculo_DNA_bind"/>
    <property type="match status" value="1"/>
</dbReference>
<proteinExistence type="predicted"/>
<evidence type="ECO:0000313" key="2">
    <source>
        <dbReference type="EMBL" id="QIT08092.1"/>
    </source>
</evidence>
<reference evidence="1" key="1">
    <citation type="journal article" date="2015" name="Genome Announc.">
        <title>Complete Genome Sequence of the Strain of Lymantria dispar Multiple Nucleopolyhedrovirus Found in the Gypsy Moth Biopesticide Virin-ENSh.</title>
        <authorList>
            <person name="Harrison R.L."/>
            <person name="Rowley D.L."/>
        </authorList>
    </citation>
    <scope>NUCLEOTIDE SEQUENCE</scope>
    <source>
        <strain evidence="1">3029</strain>
    </source>
</reference>
<sequence length="308" mass="35344">MKRAHSQSSSASDDTPTAVEVYAPPAAKAIMIRPSDDDRLCVFRANDEAAAMQSSATWIDELMYNLKRGNFTVVTCDSPNKNLLNSLLKVQHKLNIGQYMQQLYPDVSEELAPKLVIRKPKPPRLVYEVGMHVHGGKLPFYFVDNVVLRRCVSDFGEFMTARWTEMNAHNSIFAQMVLRYNSWEGEMITMRDNVIIKLPNDKAAFARMFFDIKRQTNEEVYDKGIGGSEKQVMCEMFDAERFDELFQFNMVANECTPSDEVNMIMVAIIDGFRQGKDDIEMETVNNKKVKERWFSLAVQPVAFFNIEK</sequence>
<organism evidence="1">
    <name type="scientific">Lymantria dispar multicapsid nuclear polyhedrosis virus</name>
    <name type="common">LdMNPV</name>
    <dbReference type="NCBI Taxonomy" id="10449"/>
    <lineage>
        <taxon>Viruses</taxon>
        <taxon>Viruses incertae sedis</taxon>
        <taxon>Naldaviricetes</taxon>
        <taxon>Lefavirales</taxon>
        <taxon>Baculoviridae</taxon>
        <taxon>Alphabaculovirus</taxon>
        <taxon>Alphabaculovirus lydisparis</taxon>
    </lineage>
</organism>
<dbReference type="EMBL" id="KM386655">
    <property type="protein sequence ID" value="AIX47885.1"/>
    <property type="molecule type" value="Genomic_DNA"/>
</dbReference>
<evidence type="ECO:0000313" key="1">
    <source>
        <dbReference type="EMBL" id="AIX47885.1"/>
    </source>
</evidence>
<reference evidence="2" key="2">
    <citation type="submission" date="2019-11" db="EMBL/GenBank/DDBJ databases">
        <title>Strain of Lymantria dispar multiple nucleopolyhedrovirus, used for insecticide preparation.</title>
        <authorList>
            <person name="Kolosov A.V."/>
            <person name="Moiseeva A.A."/>
            <person name="Okhlopkova O.V."/>
            <person name="Safatov A.S."/>
        </authorList>
    </citation>
    <scope>NUCLEOTIDE SEQUENCE</scope>
    <source>
        <strain evidence="2">NSh-07</strain>
    </source>
</reference>
<dbReference type="InterPro" id="IPR006871">
    <property type="entry name" value="ssDNA-bd_baculovirus"/>
</dbReference>
<dbReference type="EMBL" id="MN661137">
    <property type="protein sequence ID" value="QIT08092.1"/>
    <property type="molecule type" value="Genomic_DNA"/>
</dbReference>
<organismHost>
    <name type="scientific">Lepidoptera</name>
    <name type="common">moths &amp; butterflies</name>
    <dbReference type="NCBI Taxonomy" id="7088"/>
</organismHost>
<protein>
    <submittedName>
        <fullName evidence="1">DBP</fullName>
    </submittedName>
    <submittedName>
        <fullName evidence="2">DNA binding protein-1</fullName>
    </submittedName>
</protein>